<dbReference type="Proteomes" id="UP001205998">
    <property type="component" value="Unassembled WGS sequence"/>
</dbReference>
<gene>
    <name evidence="3" type="ORF">C0J50_14533</name>
</gene>
<dbReference type="InterPro" id="IPR002347">
    <property type="entry name" value="SDR_fam"/>
</dbReference>
<dbReference type="GO" id="GO:0016491">
    <property type="term" value="F:oxidoreductase activity"/>
    <property type="evidence" value="ECO:0007669"/>
    <property type="project" value="UniProtKB-KW"/>
</dbReference>
<comment type="similarity">
    <text evidence="1">Belongs to the short-chain dehydrogenases/reductases (SDR) family.</text>
</comment>
<dbReference type="SUPFAM" id="SSF51735">
    <property type="entry name" value="NAD(P)-binding Rossmann-fold domains"/>
    <property type="match status" value="1"/>
</dbReference>
<dbReference type="EMBL" id="MU551540">
    <property type="protein sequence ID" value="KAI5625979.1"/>
    <property type="molecule type" value="Genomic_DNA"/>
</dbReference>
<evidence type="ECO:0000256" key="1">
    <source>
        <dbReference type="ARBA" id="ARBA00006484"/>
    </source>
</evidence>
<dbReference type="PANTHER" id="PTHR43157:SF31">
    <property type="entry name" value="PHOSPHATIDYLINOSITOL-GLYCAN BIOSYNTHESIS CLASS F PROTEIN"/>
    <property type="match status" value="1"/>
</dbReference>
<evidence type="ECO:0000313" key="3">
    <source>
        <dbReference type="EMBL" id="KAI5625979.1"/>
    </source>
</evidence>
<name>A0AAD5FRZ0_SILAS</name>
<organism evidence="3 4">
    <name type="scientific">Silurus asotus</name>
    <name type="common">Amur catfish</name>
    <name type="synonym">Parasilurus asotus</name>
    <dbReference type="NCBI Taxonomy" id="30991"/>
    <lineage>
        <taxon>Eukaryota</taxon>
        <taxon>Metazoa</taxon>
        <taxon>Chordata</taxon>
        <taxon>Craniata</taxon>
        <taxon>Vertebrata</taxon>
        <taxon>Euteleostomi</taxon>
        <taxon>Actinopterygii</taxon>
        <taxon>Neopterygii</taxon>
        <taxon>Teleostei</taxon>
        <taxon>Ostariophysi</taxon>
        <taxon>Siluriformes</taxon>
        <taxon>Siluridae</taxon>
        <taxon>Silurus</taxon>
    </lineage>
</organism>
<proteinExistence type="inferred from homology"/>
<dbReference type="Pfam" id="PF00106">
    <property type="entry name" value="adh_short"/>
    <property type="match status" value="1"/>
</dbReference>
<reference evidence="3" key="1">
    <citation type="submission" date="2018-07" db="EMBL/GenBank/DDBJ databases">
        <title>Comparative genomics of catfishes provides insights into carnivory and benthic adaptation.</title>
        <authorList>
            <person name="Zhang Y."/>
            <person name="Wang D."/>
            <person name="Peng Z."/>
            <person name="Zheng S."/>
            <person name="Shao F."/>
            <person name="Tao W."/>
        </authorList>
    </citation>
    <scope>NUCLEOTIDE SEQUENCE</scope>
    <source>
        <strain evidence="3">Chongqing</strain>
    </source>
</reference>
<evidence type="ECO:0000256" key="2">
    <source>
        <dbReference type="ARBA" id="ARBA00023002"/>
    </source>
</evidence>
<dbReference type="PANTHER" id="PTHR43157">
    <property type="entry name" value="PHOSPHATIDYLINOSITOL-GLYCAN BIOSYNTHESIS CLASS F PROTEIN-RELATED"/>
    <property type="match status" value="1"/>
</dbReference>
<dbReference type="PROSITE" id="PS00061">
    <property type="entry name" value="ADH_SHORT"/>
    <property type="match status" value="1"/>
</dbReference>
<evidence type="ECO:0000313" key="4">
    <source>
        <dbReference type="Proteomes" id="UP001205998"/>
    </source>
</evidence>
<dbReference type="Gene3D" id="3.40.50.720">
    <property type="entry name" value="NAD(P)-binding Rossmann-like Domain"/>
    <property type="match status" value="1"/>
</dbReference>
<dbReference type="AlphaFoldDB" id="A0AAD5FRZ0"/>
<comment type="caution">
    <text evidence="3">The sequence shown here is derived from an EMBL/GenBank/DDBJ whole genome shotgun (WGS) entry which is preliminary data.</text>
</comment>
<keyword evidence="2" id="KW-0560">Oxidoreductase</keyword>
<sequence length="397" mass="44457">MWRLFAFILPVIRVYLIGVKVLLYQLFHRSFTLPEQLGCRLRMKKLIWDQREGACRGFDSSNNRLLFTRFSLRREAGRFTSRNPETVQRHTADTTKDFDEQTVLRNIKDDLRNASTLPRQNGTVAIVTGGARGMGYETSRHLASLGTHVVIAGNEEEEGLRAVRRIQKESGHRKGTFARFRSEAAFSRTEKNSIIKFTLCSAGVMLVPERKTVDGFELHFGLNYLGHFLLTNLLLDVLSDSGHSGRFSRVVTVSSATHYGGRLDLNDLQGRSCYCSHGAYSQSKLALVLFTYHLQERLWARGDPITANVVDPGMVDTDLYQNLCSPAQLAKKPVAKLLFRTPAEGASTAIYVAASSELEGFGGLYLYNGHKKSSSASSYDKQLQEKLWTKSCAMVGL</sequence>
<accession>A0AAD5FRZ0</accession>
<keyword evidence="4" id="KW-1185">Reference proteome</keyword>
<dbReference type="PRINTS" id="PR00081">
    <property type="entry name" value="GDHRDH"/>
</dbReference>
<dbReference type="InterPro" id="IPR036291">
    <property type="entry name" value="NAD(P)-bd_dom_sf"/>
</dbReference>
<protein>
    <submittedName>
        <fullName evidence="3">Dehydrogenase/reductase SDR family member on chromosome X</fullName>
    </submittedName>
</protein>
<dbReference type="InterPro" id="IPR020904">
    <property type="entry name" value="Sc_DH/Rdtase_CS"/>
</dbReference>